<dbReference type="GO" id="GO:0000976">
    <property type="term" value="F:transcription cis-regulatory region binding"/>
    <property type="evidence" value="ECO:0007669"/>
    <property type="project" value="TreeGrafter"/>
</dbReference>
<keyword evidence="6" id="KW-0804">Transcription</keyword>
<keyword evidence="5" id="KW-0238">DNA-binding</keyword>
<dbReference type="EMBL" id="DYUZ01000029">
    <property type="protein sequence ID" value="HJG37718.1"/>
    <property type="molecule type" value="Genomic_DNA"/>
</dbReference>
<dbReference type="Proteomes" id="UP000753256">
    <property type="component" value="Unassembled WGS sequence"/>
</dbReference>
<keyword evidence="3 7" id="KW-0862">Zinc</keyword>
<sequence length="139" mass="15350">MTVQRRNTRQRSLVLDAVRASSSHPTADEIFHAVRERDAHVSRGTVYRNLNLLVEEGAIQQLKCAGGSRFDWRCDRHSHVICPACGAVADVELPYDPTLDRAVHKATGYARVSHYTFFEGLCPACRAKRARTAEGGGSA</sequence>
<feature type="binding site" evidence="7">
    <location>
        <position position="82"/>
    </location>
    <ligand>
        <name>Zn(2+)</name>
        <dbReference type="ChEBI" id="CHEBI:29105"/>
    </ligand>
</feature>
<dbReference type="PANTHER" id="PTHR33202:SF7">
    <property type="entry name" value="FERRIC UPTAKE REGULATION PROTEIN"/>
    <property type="match status" value="1"/>
</dbReference>
<keyword evidence="8" id="KW-0408">Iron</keyword>
<dbReference type="RefSeq" id="WP_102372412.1">
    <property type="nucleotide sequence ID" value="NZ_CALUIL010000036.1"/>
</dbReference>
<comment type="similarity">
    <text evidence="1">Belongs to the Fur family.</text>
</comment>
<gene>
    <name evidence="9" type="ORF">K8V70_07660</name>
</gene>
<dbReference type="Gene3D" id="3.30.1490.190">
    <property type="match status" value="1"/>
</dbReference>
<evidence type="ECO:0000256" key="6">
    <source>
        <dbReference type="ARBA" id="ARBA00023163"/>
    </source>
</evidence>
<accession>A0A921IUE2</accession>
<comment type="cofactor">
    <cofactor evidence="8">
        <name>Mn(2+)</name>
        <dbReference type="ChEBI" id="CHEBI:29035"/>
    </cofactor>
    <cofactor evidence="8">
        <name>Fe(2+)</name>
        <dbReference type="ChEBI" id="CHEBI:29033"/>
    </cofactor>
    <text evidence="8">Binds 1 Mn(2+) or Fe(2+) ion per subunit.</text>
</comment>
<evidence type="ECO:0000313" key="9">
    <source>
        <dbReference type="EMBL" id="HJG37718.1"/>
    </source>
</evidence>
<dbReference type="AlphaFoldDB" id="A0A921IUE2"/>
<dbReference type="Pfam" id="PF01475">
    <property type="entry name" value="FUR"/>
    <property type="match status" value="1"/>
</dbReference>
<dbReference type="GO" id="GO:0045892">
    <property type="term" value="P:negative regulation of DNA-templated transcription"/>
    <property type="evidence" value="ECO:0007669"/>
    <property type="project" value="TreeGrafter"/>
</dbReference>
<evidence type="ECO:0000256" key="2">
    <source>
        <dbReference type="ARBA" id="ARBA00022491"/>
    </source>
</evidence>
<name>A0A921IUE2_9ACTN</name>
<feature type="binding site" evidence="7">
    <location>
        <position position="122"/>
    </location>
    <ligand>
        <name>Zn(2+)</name>
        <dbReference type="ChEBI" id="CHEBI:29105"/>
    </ligand>
</feature>
<comment type="cofactor">
    <cofactor evidence="7">
        <name>Zn(2+)</name>
        <dbReference type="ChEBI" id="CHEBI:29105"/>
    </cofactor>
    <text evidence="7">Binds 1 zinc ion per subunit.</text>
</comment>
<dbReference type="InterPro" id="IPR036388">
    <property type="entry name" value="WH-like_DNA-bd_sf"/>
</dbReference>
<dbReference type="PANTHER" id="PTHR33202">
    <property type="entry name" value="ZINC UPTAKE REGULATION PROTEIN"/>
    <property type="match status" value="1"/>
</dbReference>
<dbReference type="Gene3D" id="1.10.10.10">
    <property type="entry name" value="Winged helix-like DNA-binding domain superfamily/Winged helix DNA-binding domain"/>
    <property type="match status" value="1"/>
</dbReference>
<keyword evidence="7" id="KW-0479">Metal-binding</keyword>
<dbReference type="GO" id="GO:0003700">
    <property type="term" value="F:DNA-binding transcription factor activity"/>
    <property type="evidence" value="ECO:0007669"/>
    <property type="project" value="InterPro"/>
</dbReference>
<dbReference type="OrthoDB" id="5242893at2"/>
<dbReference type="GO" id="GO:1900376">
    <property type="term" value="P:regulation of secondary metabolite biosynthetic process"/>
    <property type="evidence" value="ECO:0007669"/>
    <property type="project" value="TreeGrafter"/>
</dbReference>
<proteinExistence type="inferred from homology"/>
<feature type="binding site" evidence="8">
    <location>
        <position position="114"/>
    </location>
    <ligand>
        <name>Fe cation</name>
        <dbReference type="ChEBI" id="CHEBI:24875"/>
    </ligand>
</feature>
<evidence type="ECO:0000256" key="8">
    <source>
        <dbReference type="PIRSR" id="PIRSR602481-2"/>
    </source>
</evidence>
<organism evidence="9 10">
    <name type="scientific">Enorma phocaeensis</name>
    <dbReference type="NCBI Taxonomy" id="1871019"/>
    <lineage>
        <taxon>Bacteria</taxon>
        <taxon>Bacillati</taxon>
        <taxon>Actinomycetota</taxon>
        <taxon>Coriobacteriia</taxon>
        <taxon>Coriobacteriales</taxon>
        <taxon>Coriobacteriaceae</taxon>
        <taxon>Enorma</taxon>
    </lineage>
</organism>
<dbReference type="InterPro" id="IPR002481">
    <property type="entry name" value="FUR"/>
</dbReference>
<keyword evidence="2" id="KW-0678">Repressor</keyword>
<evidence type="ECO:0000256" key="7">
    <source>
        <dbReference type="PIRSR" id="PIRSR602481-1"/>
    </source>
</evidence>
<evidence type="ECO:0000256" key="1">
    <source>
        <dbReference type="ARBA" id="ARBA00007957"/>
    </source>
</evidence>
<dbReference type="InterPro" id="IPR043135">
    <property type="entry name" value="Fur_C"/>
</dbReference>
<comment type="caution">
    <text evidence="9">The sequence shown here is derived from an EMBL/GenBank/DDBJ whole genome shotgun (WGS) entry which is preliminary data.</text>
</comment>
<evidence type="ECO:0000313" key="10">
    <source>
        <dbReference type="Proteomes" id="UP000753256"/>
    </source>
</evidence>
<reference evidence="9" key="2">
    <citation type="submission" date="2021-09" db="EMBL/GenBank/DDBJ databases">
        <authorList>
            <person name="Gilroy R."/>
        </authorList>
    </citation>
    <scope>NUCLEOTIDE SEQUENCE</scope>
    <source>
        <strain evidence="9">ChiHjej13B12-9602</strain>
    </source>
</reference>
<reference evidence="9" key="1">
    <citation type="journal article" date="2021" name="PeerJ">
        <title>Extensive microbial diversity within the chicken gut microbiome revealed by metagenomics and culture.</title>
        <authorList>
            <person name="Gilroy R."/>
            <person name="Ravi A."/>
            <person name="Getino M."/>
            <person name="Pursley I."/>
            <person name="Horton D.L."/>
            <person name="Alikhan N.F."/>
            <person name="Baker D."/>
            <person name="Gharbi K."/>
            <person name="Hall N."/>
            <person name="Watson M."/>
            <person name="Adriaenssens E.M."/>
            <person name="Foster-Nyarko E."/>
            <person name="Jarju S."/>
            <person name="Secka A."/>
            <person name="Antonio M."/>
            <person name="Oren A."/>
            <person name="Chaudhuri R.R."/>
            <person name="La Ragione R."/>
            <person name="Hildebrand F."/>
            <person name="Pallen M.J."/>
        </authorList>
    </citation>
    <scope>NUCLEOTIDE SEQUENCE</scope>
    <source>
        <strain evidence="9">ChiHjej13B12-9602</strain>
    </source>
</reference>
<dbReference type="InterPro" id="IPR036390">
    <property type="entry name" value="WH_DNA-bd_sf"/>
</dbReference>
<dbReference type="CDD" id="cd07153">
    <property type="entry name" value="Fur_like"/>
    <property type="match status" value="1"/>
</dbReference>
<feature type="binding site" evidence="7">
    <location>
        <position position="85"/>
    </location>
    <ligand>
        <name>Zn(2+)</name>
        <dbReference type="ChEBI" id="CHEBI:29105"/>
    </ligand>
</feature>
<evidence type="ECO:0000256" key="3">
    <source>
        <dbReference type="ARBA" id="ARBA00022833"/>
    </source>
</evidence>
<protein>
    <submittedName>
        <fullName evidence="9">Transcriptional repressor</fullName>
    </submittedName>
</protein>
<feature type="binding site" evidence="7">
    <location>
        <position position="125"/>
    </location>
    <ligand>
        <name>Zn(2+)</name>
        <dbReference type="ChEBI" id="CHEBI:29105"/>
    </ligand>
</feature>
<evidence type="ECO:0000256" key="5">
    <source>
        <dbReference type="ARBA" id="ARBA00023125"/>
    </source>
</evidence>
<evidence type="ECO:0000256" key="4">
    <source>
        <dbReference type="ARBA" id="ARBA00023015"/>
    </source>
</evidence>
<dbReference type="GO" id="GO:0008270">
    <property type="term" value="F:zinc ion binding"/>
    <property type="evidence" value="ECO:0007669"/>
    <property type="project" value="TreeGrafter"/>
</dbReference>
<dbReference type="SUPFAM" id="SSF46785">
    <property type="entry name" value="Winged helix' DNA-binding domain"/>
    <property type="match status" value="1"/>
</dbReference>
<keyword evidence="4" id="KW-0805">Transcription regulation</keyword>